<evidence type="ECO:0000313" key="4">
    <source>
        <dbReference type="EMBL" id="SHK21237.1"/>
    </source>
</evidence>
<protein>
    <submittedName>
        <fullName evidence="4">Predicted N-acyltransferase, GNAT family</fullName>
    </submittedName>
</protein>
<name>A0A1M6QMH5_9BACT</name>
<dbReference type="PROSITE" id="PS51186">
    <property type="entry name" value="GNAT"/>
    <property type="match status" value="1"/>
</dbReference>
<dbReference type="GO" id="GO:0016747">
    <property type="term" value="F:acyltransferase activity, transferring groups other than amino-acyl groups"/>
    <property type="evidence" value="ECO:0007669"/>
    <property type="project" value="InterPro"/>
</dbReference>
<dbReference type="EMBL" id="FRAU01000001">
    <property type="protein sequence ID" value="SHK21237.1"/>
    <property type="molecule type" value="Genomic_DNA"/>
</dbReference>
<sequence>MTQAIFHIHPVRNEAEWEHARRIRERVFIEEQGCPPDEEWDGYDEVSRHFLGWLEATPIATARWRVVPLQERLVAKLERFAVLPAYRGRGYGRALVQYVMADAQRAGFSTLLLHAQAHLERFYERLGFRSTGHRFLEAGIPHVQMVWQRDRKSADQP</sequence>
<evidence type="ECO:0000259" key="3">
    <source>
        <dbReference type="PROSITE" id="PS51186"/>
    </source>
</evidence>
<organism evidence="4 5">
    <name type="scientific">Rhodothermus profundi</name>
    <dbReference type="NCBI Taxonomy" id="633813"/>
    <lineage>
        <taxon>Bacteria</taxon>
        <taxon>Pseudomonadati</taxon>
        <taxon>Rhodothermota</taxon>
        <taxon>Rhodothermia</taxon>
        <taxon>Rhodothermales</taxon>
        <taxon>Rhodothermaceae</taxon>
        <taxon>Rhodothermus</taxon>
    </lineage>
</organism>
<keyword evidence="2 4" id="KW-0012">Acyltransferase</keyword>
<accession>A0A1M6QMH5</accession>
<dbReference type="STRING" id="633813.SAMN04488087_0678"/>
<dbReference type="Gene3D" id="3.40.630.30">
    <property type="match status" value="1"/>
</dbReference>
<dbReference type="Pfam" id="PF13673">
    <property type="entry name" value="Acetyltransf_10"/>
    <property type="match status" value="1"/>
</dbReference>
<dbReference type="RefSeq" id="WP_072714515.1">
    <property type="nucleotide sequence ID" value="NZ_FRAU01000001.1"/>
</dbReference>
<dbReference type="SUPFAM" id="SSF55729">
    <property type="entry name" value="Acyl-CoA N-acyltransferases (Nat)"/>
    <property type="match status" value="1"/>
</dbReference>
<dbReference type="OrthoDB" id="9796171at2"/>
<dbReference type="PANTHER" id="PTHR43877">
    <property type="entry name" value="AMINOALKYLPHOSPHONATE N-ACETYLTRANSFERASE-RELATED-RELATED"/>
    <property type="match status" value="1"/>
</dbReference>
<dbReference type="InterPro" id="IPR000182">
    <property type="entry name" value="GNAT_dom"/>
</dbReference>
<keyword evidence="1 4" id="KW-0808">Transferase</keyword>
<evidence type="ECO:0000313" key="5">
    <source>
        <dbReference type="Proteomes" id="UP000185812"/>
    </source>
</evidence>
<evidence type="ECO:0000256" key="1">
    <source>
        <dbReference type="ARBA" id="ARBA00022679"/>
    </source>
</evidence>
<dbReference type="InterPro" id="IPR050832">
    <property type="entry name" value="Bact_Acetyltransf"/>
</dbReference>
<dbReference type="CDD" id="cd04301">
    <property type="entry name" value="NAT_SF"/>
    <property type="match status" value="1"/>
</dbReference>
<keyword evidence="5" id="KW-1185">Reference proteome</keyword>
<proteinExistence type="predicted"/>
<gene>
    <name evidence="4" type="ORF">SAMN04488087_0678</name>
</gene>
<dbReference type="Proteomes" id="UP000185812">
    <property type="component" value="Unassembled WGS sequence"/>
</dbReference>
<dbReference type="AlphaFoldDB" id="A0A1M6QMH5"/>
<dbReference type="InterPro" id="IPR016181">
    <property type="entry name" value="Acyl_CoA_acyltransferase"/>
</dbReference>
<reference evidence="5" key="1">
    <citation type="submission" date="2016-11" db="EMBL/GenBank/DDBJ databases">
        <authorList>
            <person name="Varghese N."/>
            <person name="Submissions S."/>
        </authorList>
    </citation>
    <scope>NUCLEOTIDE SEQUENCE [LARGE SCALE GENOMIC DNA]</scope>
    <source>
        <strain evidence="5">DSM 22212</strain>
    </source>
</reference>
<evidence type="ECO:0000256" key="2">
    <source>
        <dbReference type="ARBA" id="ARBA00023315"/>
    </source>
</evidence>
<feature type="domain" description="N-acetyltransferase" evidence="3">
    <location>
        <begin position="6"/>
        <end position="150"/>
    </location>
</feature>